<keyword evidence="1" id="KW-0479">Metal-binding</keyword>
<evidence type="ECO:0000256" key="4">
    <source>
        <dbReference type="ARBA" id="ARBA00023125"/>
    </source>
</evidence>
<evidence type="ECO:0000256" key="6">
    <source>
        <dbReference type="ARBA" id="ARBA00023242"/>
    </source>
</evidence>
<name>A0A1M3T748_ASPLC</name>
<dbReference type="Proteomes" id="UP000184063">
    <property type="component" value="Unassembled WGS sequence"/>
</dbReference>
<dbReference type="GO" id="GO:0009893">
    <property type="term" value="P:positive regulation of metabolic process"/>
    <property type="evidence" value="ECO:0007669"/>
    <property type="project" value="UniProtKB-ARBA"/>
</dbReference>
<keyword evidence="5" id="KW-0804">Transcription</keyword>
<evidence type="ECO:0000256" key="2">
    <source>
        <dbReference type="ARBA" id="ARBA00022833"/>
    </source>
</evidence>
<gene>
    <name evidence="8" type="ORF">ASPFODRAFT_74026</name>
</gene>
<dbReference type="AlphaFoldDB" id="A0A1M3T748"/>
<feature type="domain" description="Zn(2)-C6 fungal-type" evidence="7">
    <location>
        <begin position="14"/>
        <end position="42"/>
    </location>
</feature>
<dbReference type="PROSITE" id="PS00463">
    <property type="entry name" value="ZN2_CY6_FUNGAL_1"/>
    <property type="match status" value="1"/>
</dbReference>
<dbReference type="VEuPathDB" id="FungiDB:ASPFODRAFT_74026"/>
<evidence type="ECO:0000256" key="3">
    <source>
        <dbReference type="ARBA" id="ARBA00023015"/>
    </source>
</evidence>
<dbReference type="SUPFAM" id="SSF57701">
    <property type="entry name" value="Zn2/Cys6 DNA-binding domain"/>
    <property type="match status" value="1"/>
</dbReference>
<dbReference type="Pfam" id="PF11951">
    <property type="entry name" value="Fungal_trans_2"/>
    <property type="match status" value="1"/>
</dbReference>
<dbReference type="GO" id="GO:0008270">
    <property type="term" value="F:zinc ion binding"/>
    <property type="evidence" value="ECO:0007669"/>
    <property type="project" value="InterPro"/>
</dbReference>
<dbReference type="InterPro" id="IPR052360">
    <property type="entry name" value="Transcr_Regulatory_Proteins"/>
</dbReference>
<reference evidence="9" key="1">
    <citation type="journal article" date="2017" name="Genome Biol.">
        <title>Comparative genomics reveals high biological diversity and specific adaptations in the industrially and medically important fungal genus Aspergillus.</title>
        <authorList>
            <person name="de Vries R.P."/>
            <person name="Riley R."/>
            <person name="Wiebenga A."/>
            <person name="Aguilar-Osorio G."/>
            <person name="Amillis S."/>
            <person name="Uchima C.A."/>
            <person name="Anderluh G."/>
            <person name="Asadollahi M."/>
            <person name="Askin M."/>
            <person name="Barry K."/>
            <person name="Battaglia E."/>
            <person name="Bayram O."/>
            <person name="Benocci T."/>
            <person name="Braus-Stromeyer S.A."/>
            <person name="Caldana C."/>
            <person name="Canovas D."/>
            <person name="Cerqueira G.C."/>
            <person name="Chen F."/>
            <person name="Chen W."/>
            <person name="Choi C."/>
            <person name="Clum A."/>
            <person name="Dos Santos R.A."/>
            <person name="Damasio A.R."/>
            <person name="Diallinas G."/>
            <person name="Emri T."/>
            <person name="Fekete E."/>
            <person name="Flipphi M."/>
            <person name="Freyberg S."/>
            <person name="Gallo A."/>
            <person name="Gournas C."/>
            <person name="Habgood R."/>
            <person name="Hainaut M."/>
            <person name="Harispe M.L."/>
            <person name="Henrissat B."/>
            <person name="Hilden K.S."/>
            <person name="Hope R."/>
            <person name="Hossain A."/>
            <person name="Karabika E."/>
            <person name="Karaffa L."/>
            <person name="Karanyi Z."/>
            <person name="Krasevec N."/>
            <person name="Kuo A."/>
            <person name="Kusch H."/>
            <person name="LaButti K."/>
            <person name="Lagendijk E.L."/>
            <person name="Lapidus A."/>
            <person name="Levasseur A."/>
            <person name="Lindquist E."/>
            <person name="Lipzen A."/>
            <person name="Logrieco A.F."/>
            <person name="MacCabe A."/>
            <person name="Maekelae M.R."/>
            <person name="Malavazi I."/>
            <person name="Melin P."/>
            <person name="Meyer V."/>
            <person name="Mielnichuk N."/>
            <person name="Miskei M."/>
            <person name="Molnar A.P."/>
            <person name="Mule G."/>
            <person name="Ngan C.Y."/>
            <person name="Orejas M."/>
            <person name="Orosz E."/>
            <person name="Ouedraogo J.P."/>
            <person name="Overkamp K.M."/>
            <person name="Park H.-S."/>
            <person name="Perrone G."/>
            <person name="Piumi F."/>
            <person name="Punt P.J."/>
            <person name="Ram A.F."/>
            <person name="Ramon A."/>
            <person name="Rauscher S."/>
            <person name="Record E."/>
            <person name="Riano-Pachon D.M."/>
            <person name="Robert V."/>
            <person name="Roehrig J."/>
            <person name="Ruller R."/>
            <person name="Salamov A."/>
            <person name="Salih N.S."/>
            <person name="Samson R.A."/>
            <person name="Sandor E."/>
            <person name="Sanguinetti M."/>
            <person name="Schuetze T."/>
            <person name="Sepcic K."/>
            <person name="Shelest E."/>
            <person name="Sherlock G."/>
            <person name="Sophianopoulou V."/>
            <person name="Squina F.M."/>
            <person name="Sun H."/>
            <person name="Susca A."/>
            <person name="Todd R.B."/>
            <person name="Tsang A."/>
            <person name="Unkles S.E."/>
            <person name="van de Wiele N."/>
            <person name="van Rossen-Uffink D."/>
            <person name="Oliveira J.V."/>
            <person name="Vesth T.C."/>
            <person name="Visser J."/>
            <person name="Yu J.-H."/>
            <person name="Zhou M."/>
            <person name="Andersen M.R."/>
            <person name="Archer D.B."/>
            <person name="Baker S.E."/>
            <person name="Benoit I."/>
            <person name="Brakhage A.A."/>
            <person name="Braus G.H."/>
            <person name="Fischer R."/>
            <person name="Frisvad J.C."/>
            <person name="Goldman G.H."/>
            <person name="Houbraken J."/>
            <person name="Oakley B."/>
            <person name="Pocsi I."/>
            <person name="Scazzocchio C."/>
            <person name="Seiboth B."/>
            <person name="vanKuyk P.A."/>
            <person name="Wortman J."/>
            <person name="Dyer P.S."/>
            <person name="Grigoriev I.V."/>
        </authorList>
    </citation>
    <scope>NUCLEOTIDE SEQUENCE [LARGE SCALE GENOMIC DNA]</scope>
    <source>
        <strain evidence="9">CBS 106.47</strain>
    </source>
</reference>
<keyword evidence="3" id="KW-0805">Transcription regulation</keyword>
<dbReference type="EMBL" id="KV878247">
    <property type="protein sequence ID" value="OJZ82589.1"/>
    <property type="molecule type" value="Genomic_DNA"/>
</dbReference>
<organism evidence="8 9">
    <name type="scientific">Aspergillus luchuensis (strain CBS 106.47)</name>
    <dbReference type="NCBI Taxonomy" id="1137211"/>
    <lineage>
        <taxon>Eukaryota</taxon>
        <taxon>Fungi</taxon>
        <taxon>Dikarya</taxon>
        <taxon>Ascomycota</taxon>
        <taxon>Pezizomycotina</taxon>
        <taxon>Eurotiomycetes</taxon>
        <taxon>Eurotiomycetidae</taxon>
        <taxon>Eurotiales</taxon>
        <taxon>Aspergillaceae</taxon>
        <taxon>Aspergillus</taxon>
        <taxon>Aspergillus subgen. Circumdati</taxon>
    </lineage>
</organism>
<evidence type="ECO:0000259" key="7">
    <source>
        <dbReference type="PROSITE" id="PS50048"/>
    </source>
</evidence>
<evidence type="ECO:0000313" key="9">
    <source>
        <dbReference type="Proteomes" id="UP000184063"/>
    </source>
</evidence>
<dbReference type="SMART" id="SM00066">
    <property type="entry name" value="GAL4"/>
    <property type="match status" value="1"/>
</dbReference>
<evidence type="ECO:0000256" key="5">
    <source>
        <dbReference type="ARBA" id="ARBA00023163"/>
    </source>
</evidence>
<keyword evidence="6" id="KW-0539">Nucleus</keyword>
<sequence>MKVTRKSTPKSRTGCITCKSRRVKCDETKPRCIRCIRSNRTCGGYTSLESTNVVDTIKAYNIPFKVPGSRLDRQLLHFYCVEAALSLSSFSDADFWSRLVLQRCHHQPVIRNALVTLSAIYRDYKFKDDARPESDRPALQHLQLIARSHKQLRMHLCSPDASIEVALICSVVFYTFEALLGNAVQAIRHLDQGLILLKRSQATAPVQNATDAILPRLTVLFASLDIQASTYNPNRRPMLSLISPLEQSGLVPLILDSSSSTLADAQMALTKLQNWMLHHLASSYPYKKKGPQLLPADILLERHHLYDQLTRYIKTVSAYSTHLSGPSTASCLLLRLQARMFRTIVAEDVPSLQFTDSDSLRKCLQDISAVLESMLGYSSTQGTPAQRSFTLSTQLVAALYYICMKSNHPSIVDMALSLLRHKRLPHRDGVWDARTVEAVVHGIRRSSKLPEWRIGGQEATDYRLEYANEDLINAVGEGGLYEIREILRRHEQYIMCGDSPSSLSGLI</sequence>
<accession>A0A1M3T748</accession>
<dbReference type="GO" id="GO:0003677">
    <property type="term" value="F:DNA binding"/>
    <property type="evidence" value="ECO:0007669"/>
    <property type="project" value="UniProtKB-KW"/>
</dbReference>
<dbReference type="OrthoDB" id="3598904at2759"/>
<dbReference type="PANTHER" id="PTHR36206:SF4">
    <property type="entry name" value="HYPOTHETICAL CONSERVED PROTEIN (EUROFUNG)-RELATED"/>
    <property type="match status" value="1"/>
</dbReference>
<dbReference type="InterPro" id="IPR036864">
    <property type="entry name" value="Zn2-C6_fun-type_DNA-bd_sf"/>
</dbReference>
<dbReference type="InterPro" id="IPR001138">
    <property type="entry name" value="Zn2Cys6_DnaBD"/>
</dbReference>
<keyword evidence="4" id="KW-0238">DNA-binding</keyword>
<dbReference type="PANTHER" id="PTHR36206">
    <property type="entry name" value="ASPERCRYPTIN BIOSYNTHESIS CLUSTER-SPECIFIC TRANSCRIPTION REGULATOR ATNN-RELATED"/>
    <property type="match status" value="1"/>
</dbReference>
<protein>
    <recommendedName>
        <fullName evidence="7">Zn(2)-C6 fungal-type domain-containing protein</fullName>
    </recommendedName>
</protein>
<proteinExistence type="predicted"/>
<dbReference type="GO" id="GO:0000981">
    <property type="term" value="F:DNA-binding transcription factor activity, RNA polymerase II-specific"/>
    <property type="evidence" value="ECO:0007669"/>
    <property type="project" value="InterPro"/>
</dbReference>
<dbReference type="Pfam" id="PF00172">
    <property type="entry name" value="Zn_clus"/>
    <property type="match status" value="1"/>
</dbReference>
<dbReference type="PROSITE" id="PS50048">
    <property type="entry name" value="ZN2_CY6_FUNGAL_2"/>
    <property type="match status" value="1"/>
</dbReference>
<dbReference type="InterPro" id="IPR021858">
    <property type="entry name" value="Fun_TF"/>
</dbReference>
<dbReference type="Gene3D" id="4.10.240.10">
    <property type="entry name" value="Zn(2)-C6 fungal-type DNA-binding domain"/>
    <property type="match status" value="1"/>
</dbReference>
<keyword evidence="2" id="KW-0862">Zinc</keyword>
<evidence type="ECO:0000256" key="1">
    <source>
        <dbReference type="ARBA" id="ARBA00022723"/>
    </source>
</evidence>
<evidence type="ECO:0000313" key="8">
    <source>
        <dbReference type="EMBL" id="OJZ82589.1"/>
    </source>
</evidence>
<dbReference type="CDD" id="cd00067">
    <property type="entry name" value="GAL4"/>
    <property type="match status" value="1"/>
</dbReference>